<dbReference type="EMBL" id="BSYI01000021">
    <property type="protein sequence ID" value="GMG83620.1"/>
    <property type="molecule type" value="Genomic_DNA"/>
</dbReference>
<name>A0ABQ6LRE0_9RHOB</name>
<protein>
    <submittedName>
        <fullName evidence="1">Uncharacterized protein</fullName>
    </submittedName>
</protein>
<dbReference type="Proteomes" id="UP001239909">
    <property type="component" value="Unassembled WGS sequence"/>
</dbReference>
<reference evidence="1 2" key="1">
    <citation type="submission" date="2023-04" db="EMBL/GenBank/DDBJ databases">
        <title>Marinoamorphus aggregata gen. nov., sp. Nov., isolate from tissue of brittle star Ophioplocus japonicus.</title>
        <authorList>
            <person name="Kawano K."/>
            <person name="Sawayama S."/>
            <person name="Nakagawa S."/>
        </authorList>
    </citation>
    <scope>NUCLEOTIDE SEQUENCE [LARGE SCALE GENOMIC DNA]</scope>
    <source>
        <strain evidence="1 2">NKW23</strain>
    </source>
</reference>
<sequence>MPVRIVARCHPALEPLLPKPVPAGAALPDWLREMPSEAESPALGGARVRTLKHCPPLIDALGLGLLMPLAADLEITAEGISWDWSPPVIPDQLLSRAPVGVHVPEQASGAPLRLEGRAAIKFMNFWTLSVPEGWSLLFTHPLNREDLPFRSLSGVVDCDAFADGYVHFAAIWSDPGFRGRLPAGTPVVQAIPVPRGAAELETGTLDEAGAAASRAVQEALQAGPGVYRKRFRQRRG</sequence>
<accession>A0ABQ6LRE0</accession>
<keyword evidence="2" id="KW-1185">Reference proteome</keyword>
<evidence type="ECO:0000313" key="1">
    <source>
        <dbReference type="EMBL" id="GMG83620.1"/>
    </source>
</evidence>
<comment type="caution">
    <text evidence="1">The sequence shown here is derived from an EMBL/GenBank/DDBJ whole genome shotgun (WGS) entry which is preliminary data.</text>
</comment>
<organism evidence="1 2">
    <name type="scientific">Paralimibaculum aggregatum</name>
    <dbReference type="NCBI Taxonomy" id="3036245"/>
    <lineage>
        <taxon>Bacteria</taxon>
        <taxon>Pseudomonadati</taxon>
        <taxon>Pseudomonadota</taxon>
        <taxon>Alphaproteobacteria</taxon>
        <taxon>Rhodobacterales</taxon>
        <taxon>Paracoccaceae</taxon>
        <taxon>Paralimibaculum</taxon>
    </lineage>
</organism>
<dbReference type="RefSeq" id="WP_285672411.1">
    <property type="nucleotide sequence ID" value="NZ_BSYI01000021.1"/>
</dbReference>
<proteinExistence type="predicted"/>
<evidence type="ECO:0000313" key="2">
    <source>
        <dbReference type="Proteomes" id="UP001239909"/>
    </source>
</evidence>
<gene>
    <name evidence="1" type="ORF">LNKW23_28330</name>
</gene>